<evidence type="ECO:0000313" key="2">
    <source>
        <dbReference type="EMBL" id="KAK8948136.1"/>
    </source>
</evidence>
<sequence length="105" mass="12206">MDKSINHFSPTELAIRAEHFEVGLHCPIWSEVRQTLRYFGVVPAQLNPNSIALLVTFICYLREERIEFSLPFFRKLFNFRANRDGIAFFSGNNLKVKGLANKNHH</sequence>
<evidence type="ECO:0000313" key="3">
    <source>
        <dbReference type="Proteomes" id="UP001412067"/>
    </source>
</evidence>
<keyword evidence="3" id="KW-1185">Reference proteome</keyword>
<dbReference type="Proteomes" id="UP001412067">
    <property type="component" value="Unassembled WGS sequence"/>
</dbReference>
<evidence type="ECO:0000259" key="1">
    <source>
        <dbReference type="Pfam" id="PF04195"/>
    </source>
</evidence>
<name>A0ABR2LRR5_9ASPA</name>
<protein>
    <recommendedName>
        <fullName evidence="1">Transposase (putative) gypsy type domain-containing protein</fullName>
    </recommendedName>
</protein>
<gene>
    <name evidence="2" type="ORF">KSP40_PGU010616</name>
</gene>
<organism evidence="2 3">
    <name type="scientific">Platanthera guangdongensis</name>
    <dbReference type="NCBI Taxonomy" id="2320717"/>
    <lineage>
        <taxon>Eukaryota</taxon>
        <taxon>Viridiplantae</taxon>
        <taxon>Streptophyta</taxon>
        <taxon>Embryophyta</taxon>
        <taxon>Tracheophyta</taxon>
        <taxon>Spermatophyta</taxon>
        <taxon>Magnoliopsida</taxon>
        <taxon>Liliopsida</taxon>
        <taxon>Asparagales</taxon>
        <taxon>Orchidaceae</taxon>
        <taxon>Orchidoideae</taxon>
        <taxon>Orchideae</taxon>
        <taxon>Orchidinae</taxon>
        <taxon>Platanthera</taxon>
    </lineage>
</organism>
<feature type="domain" description="Transposase (putative) gypsy type" evidence="1">
    <location>
        <begin position="17"/>
        <end position="80"/>
    </location>
</feature>
<dbReference type="InterPro" id="IPR007321">
    <property type="entry name" value="Transposase_28"/>
</dbReference>
<dbReference type="Pfam" id="PF04195">
    <property type="entry name" value="Transposase_28"/>
    <property type="match status" value="1"/>
</dbReference>
<accession>A0ABR2LRR5</accession>
<comment type="caution">
    <text evidence="2">The sequence shown here is derived from an EMBL/GenBank/DDBJ whole genome shotgun (WGS) entry which is preliminary data.</text>
</comment>
<dbReference type="EMBL" id="JBBWWR010000016">
    <property type="protein sequence ID" value="KAK8948136.1"/>
    <property type="molecule type" value="Genomic_DNA"/>
</dbReference>
<proteinExistence type="predicted"/>
<reference evidence="2 3" key="1">
    <citation type="journal article" date="2022" name="Nat. Plants">
        <title>Genomes of leafy and leafless Platanthera orchids illuminate the evolution of mycoheterotrophy.</title>
        <authorList>
            <person name="Li M.H."/>
            <person name="Liu K.W."/>
            <person name="Li Z."/>
            <person name="Lu H.C."/>
            <person name="Ye Q.L."/>
            <person name="Zhang D."/>
            <person name="Wang J.Y."/>
            <person name="Li Y.F."/>
            <person name="Zhong Z.M."/>
            <person name="Liu X."/>
            <person name="Yu X."/>
            <person name="Liu D.K."/>
            <person name="Tu X.D."/>
            <person name="Liu B."/>
            <person name="Hao Y."/>
            <person name="Liao X.Y."/>
            <person name="Jiang Y.T."/>
            <person name="Sun W.H."/>
            <person name="Chen J."/>
            <person name="Chen Y.Q."/>
            <person name="Ai Y."/>
            <person name="Zhai J.W."/>
            <person name="Wu S.S."/>
            <person name="Zhou Z."/>
            <person name="Hsiao Y.Y."/>
            <person name="Wu W.L."/>
            <person name="Chen Y.Y."/>
            <person name="Lin Y.F."/>
            <person name="Hsu J.L."/>
            <person name="Li C.Y."/>
            <person name="Wang Z.W."/>
            <person name="Zhao X."/>
            <person name="Zhong W.Y."/>
            <person name="Ma X.K."/>
            <person name="Ma L."/>
            <person name="Huang J."/>
            <person name="Chen G.Z."/>
            <person name="Huang M.Z."/>
            <person name="Huang L."/>
            <person name="Peng D.H."/>
            <person name="Luo Y.B."/>
            <person name="Zou S.Q."/>
            <person name="Chen S.P."/>
            <person name="Lan S."/>
            <person name="Tsai W.C."/>
            <person name="Van de Peer Y."/>
            <person name="Liu Z.J."/>
        </authorList>
    </citation>
    <scope>NUCLEOTIDE SEQUENCE [LARGE SCALE GENOMIC DNA]</scope>
    <source>
        <strain evidence="2">Lor288</strain>
    </source>
</reference>